<comment type="caution">
    <text evidence="2">The sequence shown here is derived from an EMBL/GenBank/DDBJ whole genome shotgun (WGS) entry which is preliminary data.</text>
</comment>
<organism evidence="2 3">
    <name type="scientific">Mycena maculata</name>
    <dbReference type="NCBI Taxonomy" id="230809"/>
    <lineage>
        <taxon>Eukaryota</taxon>
        <taxon>Fungi</taxon>
        <taxon>Dikarya</taxon>
        <taxon>Basidiomycota</taxon>
        <taxon>Agaricomycotina</taxon>
        <taxon>Agaricomycetes</taxon>
        <taxon>Agaricomycetidae</taxon>
        <taxon>Agaricales</taxon>
        <taxon>Marasmiineae</taxon>
        <taxon>Mycenaceae</taxon>
        <taxon>Mycena</taxon>
    </lineage>
</organism>
<dbReference type="EMBL" id="JARJLG010000155">
    <property type="protein sequence ID" value="KAJ7735393.1"/>
    <property type="molecule type" value="Genomic_DNA"/>
</dbReference>
<feature type="compositionally biased region" description="Basic and acidic residues" evidence="1">
    <location>
        <begin position="35"/>
        <end position="47"/>
    </location>
</feature>
<accession>A0AAD7I5A7</accession>
<keyword evidence="3" id="KW-1185">Reference proteome</keyword>
<gene>
    <name evidence="2" type="ORF">DFH07DRAFT_843734</name>
</gene>
<feature type="region of interest" description="Disordered" evidence="1">
    <location>
        <begin position="122"/>
        <end position="144"/>
    </location>
</feature>
<evidence type="ECO:0000256" key="1">
    <source>
        <dbReference type="SAM" id="MobiDB-lite"/>
    </source>
</evidence>
<dbReference type="Proteomes" id="UP001215280">
    <property type="component" value="Unassembled WGS sequence"/>
</dbReference>
<dbReference type="AlphaFoldDB" id="A0AAD7I5A7"/>
<name>A0AAD7I5A7_9AGAR</name>
<feature type="non-terminal residue" evidence="2">
    <location>
        <position position="211"/>
    </location>
</feature>
<sequence length="211" mass="23878">APTRQHTRCTRPPSHHHRSWRALPLSAQSPIASEPQREKRREERPSHQESTCGDTSEDDARLANRATPLLRSATPEKIAPNVRTHCCLVCRRVPEPATASKEMPRATCGMGFLRMSGVKQGLETRRGGRAGRRKNEERRKEVREGRTLLSKARFLVARWGTGVGGEYAVQEEKGAVQPRQRTNEKILVSDRHVSQRRRDVRQDAARDAQSP</sequence>
<evidence type="ECO:0000313" key="2">
    <source>
        <dbReference type="EMBL" id="KAJ7735393.1"/>
    </source>
</evidence>
<feature type="compositionally biased region" description="Basic and acidic residues" evidence="1">
    <location>
        <begin position="181"/>
        <end position="211"/>
    </location>
</feature>
<reference evidence="2" key="1">
    <citation type="submission" date="2023-03" db="EMBL/GenBank/DDBJ databases">
        <title>Massive genome expansion in bonnet fungi (Mycena s.s.) driven by repeated elements and novel gene families across ecological guilds.</title>
        <authorList>
            <consortium name="Lawrence Berkeley National Laboratory"/>
            <person name="Harder C.B."/>
            <person name="Miyauchi S."/>
            <person name="Viragh M."/>
            <person name="Kuo A."/>
            <person name="Thoen E."/>
            <person name="Andreopoulos B."/>
            <person name="Lu D."/>
            <person name="Skrede I."/>
            <person name="Drula E."/>
            <person name="Henrissat B."/>
            <person name="Morin E."/>
            <person name="Kohler A."/>
            <person name="Barry K."/>
            <person name="LaButti K."/>
            <person name="Morin E."/>
            <person name="Salamov A."/>
            <person name="Lipzen A."/>
            <person name="Mereny Z."/>
            <person name="Hegedus B."/>
            <person name="Baldrian P."/>
            <person name="Stursova M."/>
            <person name="Weitz H."/>
            <person name="Taylor A."/>
            <person name="Grigoriev I.V."/>
            <person name="Nagy L.G."/>
            <person name="Martin F."/>
            <person name="Kauserud H."/>
        </authorList>
    </citation>
    <scope>NUCLEOTIDE SEQUENCE</scope>
    <source>
        <strain evidence="2">CBHHK188m</strain>
    </source>
</reference>
<evidence type="ECO:0000313" key="3">
    <source>
        <dbReference type="Proteomes" id="UP001215280"/>
    </source>
</evidence>
<feature type="region of interest" description="Disordered" evidence="1">
    <location>
        <begin position="170"/>
        <end position="211"/>
    </location>
</feature>
<feature type="compositionally biased region" description="Basic and acidic residues" evidence="1">
    <location>
        <begin position="133"/>
        <end position="144"/>
    </location>
</feature>
<feature type="compositionally biased region" description="Basic residues" evidence="1">
    <location>
        <begin position="1"/>
        <end position="20"/>
    </location>
</feature>
<proteinExistence type="predicted"/>
<feature type="region of interest" description="Disordered" evidence="1">
    <location>
        <begin position="1"/>
        <end position="60"/>
    </location>
</feature>
<protein>
    <submittedName>
        <fullName evidence="2">Uncharacterized protein</fullName>
    </submittedName>
</protein>